<evidence type="ECO:0000313" key="3">
    <source>
        <dbReference type="Proteomes" id="UP001219518"/>
    </source>
</evidence>
<reference evidence="2" key="1">
    <citation type="submission" date="2021-07" db="EMBL/GenBank/DDBJ databases">
        <authorList>
            <person name="Catto M.A."/>
            <person name="Jacobson A."/>
            <person name="Kennedy G."/>
            <person name="Labadie P."/>
            <person name="Hunt B.G."/>
            <person name="Srinivasan R."/>
        </authorList>
    </citation>
    <scope>NUCLEOTIDE SEQUENCE</scope>
    <source>
        <strain evidence="2">PL_HMW_Pooled</strain>
        <tissue evidence="2">Head</tissue>
    </source>
</reference>
<evidence type="ECO:0000313" key="2">
    <source>
        <dbReference type="EMBL" id="KAK3921446.1"/>
    </source>
</evidence>
<dbReference type="AlphaFoldDB" id="A0AAE1HHG3"/>
<dbReference type="EMBL" id="JAHWGI010001034">
    <property type="protein sequence ID" value="KAK3921446.1"/>
    <property type="molecule type" value="Genomic_DNA"/>
</dbReference>
<proteinExistence type="predicted"/>
<feature type="compositionally biased region" description="Acidic residues" evidence="1">
    <location>
        <begin position="92"/>
        <end position="103"/>
    </location>
</feature>
<evidence type="ECO:0000256" key="1">
    <source>
        <dbReference type="SAM" id="MobiDB-lite"/>
    </source>
</evidence>
<keyword evidence="3" id="KW-1185">Reference proteome</keyword>
<sequence>SSYSILKRVATGRGHILDVAIDGGRWLEEKRKKVLEAAGAQDETRRPHLPITGWENFPGHEIPIMFNEGDVYHWIVESVPQVLPDLLNIEVEEEAPPDDDEEEHIPPGRKDAFRRGRKFIKSNFILNVKDRDTSDL</sequence>
<name>A0AAE1HHG3_9NEOP</name>
<organism evidence="2 3">
    <name type="scientific">Frankliniella fusca</name>
    <dbReference type="NCBI Taxonomy" id="407009"/>
    <lineage>
        <taxon>Eukaryota</taxon>
        <taxon>Metazoa</taxon>
        <taxon>Ecdysozoa</taxon>
        <taxon>Arthropoda</taxon>
        <taxon>Hexapoda</taxon>
        <taxon>Insecta</taxon>
        <taxon>Pterygota</taxon>
        <taxon>Neoptera</taxon>
        <taxon>Paraneoptera</taxon>
        <taxon>Thysanoptera</taxon>
        <taxon>Terebrantia</taxon>
        <taxon>Thripoidea</taxon>
        <taxon>Thripidae</taxon>
        <taxon>Frankliniella</taxon>
    </lineage>
</organism>
<comment type="caution">
    <text evidence="2">The sequence shown here is derived from an EMBL/GenBank/DDBJ whole genome shotgun (WGS) entry which is preliminary data.</text>
</comment>
<feature type="region of interest" description="Disordered" evidence="1">
    <location>
        <begin position="92"/>
        <end position="111"/>
    </location>
</feature>
<protein>
    <submittedName>
        <fullName evidence="2">Malonic semialdehyde reductase RutE</fullName>
    </submittedName>
</protein>
<gene>
    <name evidence="2" type="ORF">KUF71_001226</name>
</gene>
<accession>A0AAE1HHG3</accession>
<reference evidence="2" key="2">
    <citation type="journal article" date="2023" name="BMC Genomics">
        <title>Pest status, molecular evolution, and epigenetic factors derived from the genome assembly of Frankliniella fusca, a thysanopteran phytovirus vector.</title>
        <authorList>
            <person name="Catto M.A."/>
            <person name="Labadie P.E."/>
            <person name="Jacobson A.L."/>
            <person name="Kennedy G.G."/>
            <person name="Srinivasan R."/>
            <person name="Hunt B.G."/>
        </authorList>
    </citation>
    <scope>NUCLEOTIDE SEQUENCE</scope>
    <source>
        <strain evidence="2">PL_HMW_Pooled</strain>
    </source>
</reference>
<dbReference type="Proteomes" id="UP001219518">
    <property type="component" value="Unassembled WGS sequence"/>
</dbReference>
<feature type="non-terminal residue" evidence="2">
    <location>
        <position position="1"/>
    </location>
</feature>